<evidence type="ECO:0000313" key="4">
    <source>
        <dbReference type="Proteomes" id="UP000010146"/>
    </source>
</evidence>
<evidence type="ECO:0000256" key="1">
    <source>
        <dbReference type="SAM" id="Phobius"/>
    </source>
</evidence>
<keyword evidence="1" id="KW-0812">Transmembrane</keyword>
<sequence>MKMLIYILIFLFGTIIGSFLNVVIYRVPRKESIIYPSSHCPRCVMN</sequence>
<proteinExistence type="predicted"/>
<protein>
    <submittedName>
        <fullName evidence="3">Signal peptidase</fullName>
    </submittedName>
</protein>
<keyword evidence="1" id="KW-0472">Membrane</keyword>
<feature type="domain" description="Prepilin peptidase A24 N-terminal" evidence="2">
    <location>
        <begin position="11"/>
        <end position="44"/>
    </location>
</feature>
<dbReference type="EMBL" id="ABXP02000067">
    <property type="protein sequence ID" value="KKC29813.1"/>
    <property type="molecule type" value="Genomic_DNA"/>
</dbReference>
<dbReference type="PANTHER" id="PTHR30487">
    <property type="entry name" value="TYPE 4 PREPILIN-LIKE PROTEINS LEADER PEPTIDE-PROCESSING ENZYME"/>
    <property type="match status" value="1"/>
</dbReference>
<dbReference type="PANTHER" id="PTHR30487:SF0">
    <property type="entry name" value="PREPILIN LEADER PEPTIDASE_N-METHYLTRANSFERASE-RELATED"/>
    <property type="match status" value="1"/>
</dbReference>
<reference evidence="3 4" key="1">
    <citation type="submission" date="2008-07" db="EMBL/GenBank/DDBJ databases">
        <authorList>
            <person name="Gonzalez J."/>
            <person name="Sokolova T."/>
            <person name="Ferriera S."/>
            <person name="Johnson J."/>
            <person name="Kravitz S."/>
            <person name="Beeson K."/>
            <person name="Sutton G."/>
            <person name="Rogers Y.-H."/>
            <person name="Friedman R."/>
            <person name="Frazier M."/>
            <person name="Venter J.C."/>
        </authorList>
    </citation>
    <scope>NUCLEOTIDE SEQUENCE [LARGE SCALE GENOMIC DNA]</scope>
    <source>
        <strain evidence="3 4">DSM 12653</strain>
    </source>
</reference>
<reference evidence="4" key="3">
    <citation type="submission" date="2015-02" db="EMBL/GenBank/DDBJ databases">
        <title>Genome analysis of three genomes within the thermophilic hydrogenogenic bacterial species Caldanaerobacter subterraneus.</title>
        <authorList>
            <person name="Sant'Anna F.H."/>
            <person name="Lebedinsky A."/>
            <person name="Sokolova T."/>
            <person name="Robb F.T."/>
            <person name="Gonzalez J.M."/>
        </authorList>
    </citation>
    <scope>NUCLEOTIDE SEQUENCE [LARGE SCALE GENOMIC DNA]</scope>
    <source>
        <strain evidence="4">DSM 12653</strain>
    </source>
</reference>
<dbReference type="InterPro" id="IPR050882">
    <property type="entry name" value="Prepilin_peptidase/N-MTase"/>
</dbReference>
<dbReference type="GO" id="GO:0004190">
    <property type="term" value="F:aspartic-type endopeptidase activity"/>
    <property type="evidence" value="ECO:0007669"/>
    <property type="project" value="TreeGrafter"/>
</dbReference>
<keyword evidence="1" id="KW-1133">Transmembrane helix</keyword>
<feature type="transmembrane region" description="Helical" evidence="1">
    <location>
        <begin position="6"/>
        <end position="25"/>
    </location>
</feature>
<name>A0A0F5PMF5_9THEO</name>
<evidence type="ECO:0000313" key="3">
    <source>
        <dbReference type="EMBL" id="KKC29813.1"/>
    </source>
</evidence>
<dbReference type="GO" id="GO:0006465">
    <property type="term" value="P:signal peptide processing"/>
    <property type="evidence" value="ECO:0007669"/>
    <property type="project" value="TreeGrafter"/>
</dbReference>
<evidence type="ECO:0000259" key="2">
    <source>
        <dbReference type="Pfam" id="PF06750"/>
    </source>
</evidence>
<organism evidence="3 4">
    <name type="scientific">Caldanaerobacter subterraneus subsp. pacificus DSM 12653</name>
    <dbReference type="NCBI Taxonomy" id="391606"/>
    <lineage>
        <taxon>Bacteria</taxon>
        <taxon>Bacillati</taxon>
        <taxon>Bacillota</taxon>
        <taxon>Clostridia</taxon>
        <taxon>Thermoanaerobacterales</taxon>
        <taxon>Thermoanaerobacteraceae</taxon>
        <taxon>Caldanaerobacter</taxon>
    </lineage>
</organism>
<dbReference type="GO" id="GO:0005886">
    <property type="term" value="C:plasma membrane"/>
    <property type="evidence" value="ECO:0007669"/>
    <property type="project" value="TreeGrafter"/>
</dbReference>
<accession>A0A0F5PMF5</accession>
<gene>
    <name evidence="3" type="ORF">CDSM653_01187</name>
</gene>
<comment type="caution">
    <text evidence="3">The sequence shown here is derived from an EMBL/GenBank/DDBJ whole genome shotgun (WGS) entry which is preliminary data.</text>
</comment>
<dbReference type="Pfam" id="PF06750">
    <property type="entry name" value="A24_N_bact"/>
    <property type="match status" value="1"/>
</dbReference>
<dbReference type="AlphaFoldDB" id="A0A0F5PMF5"/>
<dbReference type="Proteomes" id="UP000010146">
    <property type="component" value="Unassembled WGS sequence"/>
</dbReference>
<reference evidence="3 4" key="2">
    <citation type="journal article" date="2015" name="BMC Genomics">
        <title>Analysis of three genomes within the thermophilic bacterial species Caldanaerobacter subterraneus with a focus on carbon monoxide dehydrogenase evolution and hydrolase diversity.</title>
        <authorList>
            <person name="Sant'Anna F.H."/>
            <person name="Lebedinsky A.V."/>
            <person name="Sokolova T.G."/>
            <person name="Robb F.T."/>
            <person name="Gonzalez J.M."/>
        </authorList>
    </citation>
    <scope>NUCLEOTIDE SEQUENCE [LARGE SCALE GENOMIC DNA]</scope>
    <source>
        <strain evidence="3 4">DSM 12653</strain>
    </source>
</reference>
<dbReference type="InterPro" id="IPR010627">
    <property type="entry name" value="Prepilin_pept_A24_N"/>
</dbReference>